<evidence type="ECO:0000313" key="3">
    <source>
        <dbReference type="Proteomes" id="UP000544222"/>
    </source>
</evidence>
<feature type="transmembrane region" description="Helical" evidence="1">
    <location>
        <begin position="162"/>
        <end position="188"/>
    </location>
</feature>
<gene>
    <name evidence="2" type="ORF">FHX64_000766</name>
</gene>
<dbReference type="Proteomes" id="UP000544222">
    <property type="component" value="Unassembled WGS sequence"/>
</dbReference>
<sequence length="474" mass="55634">MTRIYQKKELIILFFLCLSFVVIKLALSNYITFFWDAIANLSKPAYFFYNTNFHAIFLPANYVSDPPLLQLYVAFMWKILGRSLATTHIIMTIFPIISMVQLFILCKRLVSNKNFWFIYFMVLLDATFLSQTFLLDNDEVIVAFSLLSINAILSNKRTLLSLYLLGMGLVSIRGMDITLGLFVAYFLIYRRKGKKLYNDFVYALIPFLPVISLFLIYISAKKLLLGYFFISDINPWKEFADFVSFSGLIHNVLALGFAFIDYGRIFIWLLAFVLLWKYGHKKFFTSKLQSIWIIWISILGSMLFITLPIQNPIGERYFILHFLLFSLLIGIIMFENIKDQKAKIASFFIILALLSGNFWLYPEKKAQAWDASLVYIPYFSLRQQVIKYCEKEHIDLNTVGFGFPNTADLKYIDVNEDNRYFSDLDFKRNQYIIFSHFPNWDTQLDSIKHTKLLKTYRSLGLSMSIYKNTYYVNQ</sequence>
<accession>A0A7W5H0I4</accession>
<feature type="transmembrane region" description="Helical" evidence="1">
    <location>
        <begin position="85"/>
        <end position="104"/>
    </location>
</feature>
<keyword evidence="1" id="KW-0472">Membrane</keyword>
<feature type="transmembrane region" description="Helical" evidence="1">
    <location>
        <begin position="12"/>
        <end position="35"/>
    </location>
</feature>
<evidence type="ECO:0000313" key="2">
    <source>
        <dbReference type="EMBL" id="MBB3186603.1"/>
    </source>
</evidence>
<proteinExistence type="predicted"/>
<evidence type="ECO:0008006" key="4">
    <source>
        <dbReference type="Google" id="ProtNLM"/>
    </source>
</evidence>
<keyword evidence="1" id="KW-1133">Transmembrane helix</keyword>
<evidence type="ECO:0000256" key="1">
    <source>
        <dbReference type="SAM" id="Phobius"/>
    </source>
</evidence>
<comment type="caution">
    <text evidence="2">The sequence shown here is derived from an EMBL/GenBank/DDBJ whole genome shotgun (WGS) entry which is preliminary data.</text>
</comment>
<dbReference type="EMBL" id="JACHYB010000001">
    <property type="protein sequence ID" value="MBB3186603.1"/>
    <property type="molecule type" value="Genomic_DNA"/>
</dbReference>
<feature type="transmembrane region" description="Helical" evidence="1">
    <location>
        <begin position="116"/>
        <end position="135"/>
    </location>
</feature>
<feature type="transmembrane region" description="Helical" evidence="1">
    <location>
        <begin position="252"/>
        <end position="276"/>
    </location>
</feature>
<keyword evidence="3" id="KW-1185">Reference proteome</keyword>
<reference evidence="2 3" key="1">
    <citation type="submission" date="2020-08" db="EMBL/GenBank/DDBJ databases">
        <title>Genomic Encyclopedia of Type Strains, Phase IV (KMG-IV): sequencing the most valuable type-strain genomes for metagenomic binning, comparative biology and taxonomic classification.</title>
        <authorList>
            <person name="Goeker M."/>
        </authorList>
    </citation>
    <scope>NUCLEOTIDE SEQUENCE [LARGE SCALE GENOMIC DNA]</scope>
    <source>
        <strain evidence="2 3">DSM 27471</strain>
    </source>
</reference>
<feature type="transmembrane region" description="Helical" evidence="1">
    <location>
        <begin position="200"/>
        <end position="220"/>
    </location>
</feature>
<name>A0A7W5H0I4_9PORP</name>
<feature type="transmembrane region" description="Helical" evidence="1">
    <location>
        <begin position="317"/>
        <end position="337"/>
    </location>
</feature>
<keyword evidence="1" id="KW-0812">Transmembrane</keyword>
<feature type="transmembrane region" description="Helical" evidence="1">
    <location>
        <begin position="344"/>
        <end position="361"/>
    </location>
</feature>
<dbReference type="RefSeq" id="WP_183412474.1">
    <property type="nucleotide sequence ID" value="NZ_JACHYB010000001.1"/>
</dbReference>
<protein>
    <recommendedName>
        <fullName evidence="4">Dolichyl-phosphate-mannose-protein mannosyltransferase</fullName>
    </recommendedName>
</protein>
<dbReference type="AlphaFoldDB" id="A0A7W5H0I4"/>
<organism evidence="2 3">
    <name type="scientific">Microbacter margulisiae</name>
    <dbReference type="NCBI Taxonomy" id="1350067"/>
    <lineage>
        <taxon>Bacteria</taxon>
        <taxon>Pseudomonadati</taxon>
        <taxon>Bacteroidota</taxon>
        <taxon>Bacteroidia</taxon>
        <taxon>Bacteroidales</taxon>
        <taxon>Porphyromonadaceae</taxon>
        <taxon>Microbacter</taxon>
    </lineage>
</organism>
<feature type="transmembrane region" description="Helical" evidence="1">
    <location>
        <begin position="288"/>
        <end position="305"/>
    </location>
</feature>